<reference evidence="1 2" key="1">
    <citation type="submission" date="2021-06" db="EMBL/GenBank/DDBJ databases">
        <authorList>
            <person name="Palmer J.M."/>
        </authorList>
    </citation>
    <scope>NUCLEOTIDE SEQUENCE [LARGE SCALE GENOMIC DNA]</scope>
    <source>
        <strain evidence="1 2">XR_2019</strain>
        <tissue evidence="1">Muscle</tissue>
    </source>
</reference>
<protein>
    <submittedName>
        <fullName evidence="1">Uncharacterized protein</fullName>
    </submittedName>
</protein>
<organism evidence="1 2">
    <name type="scientific">Xenotaenia resolanae</name>
    <dbReference type="NCBI Taxonomy" id="208358"/>
    <lineage>
        <taxon>Eukaryota</taxon>
        <taxon>Metazoa</taxon>
        <taxon>Chordata</taxon>
        <taxon>Craniata</taxon>
        <taxon>Vertebrata</taxon>
        <taxon>Euteleostomi</taxon>
        <taxon>Actinopterygii</taxon>
        <taxon>Neopterygii</taxon>
        <taxon>Teleostei</taxon>
        <taxon>Neoteleostei</taxon>
        <taxon>Acanthomorphata</taxon>
        <taxon>Ovalentaria</taxon>
        <taxon>Atherinomorphae</taxon>
        <taxon>Cyprinodontiformes</taxon>
        <taxon>Goodeidae</taxon>
        <taxon>Xenotaenia</taxon>
    </lineage>
</organism>
<dbReference type="Gene3D" id="3.30.420.10">
    <property type="entry name" value="Ribonuclease H-like superfamily/Ribonuclease H"/>
    <property type="match status" value="1"/>
</dbReference>
<sequence length="102" mass="11880">MTTAWGGTQGMYCSWGQFFRSHCTKMYPGHVPQLWHPMYLASSLITTVLDWSEKWLKLNPSEHLWSIVKRNMKGNTTNNEDKFKAAINATWIPEYLSSATWH</sequence>
<gene>
    <name evidence="1" type="ORF">XENORESO_019746</name>
</gene>
<dbReference type="InterPro" id="IPR036397">
    <property type="entry name" value="RNaseH_sf"/>
</dbReference>
<comment type="caution">
    <text evidence="1">The sequence shown here is derived from an EMBL/GenBank/DDBJ whole genome shotgun (WGS) entry which is preliminary data.</text>
</comment>
<accession>A0ABV0VZM4</accession>
<proteinExistence type="predicted"/>
<dbReference type="Proteomes" id="UP001444071">
    <property type="component" value="Unassembled WGS sequence"/>
</dbReference>
<dbReference type="EMBL" id="JAHRIM010020764">
    <property type="protein sequence ID" value="MEQ2262712.1"/>
    <property type="molecule type" value="Genomic_DNA"/>
</dbReference>
<evidence type="ECO:0000313" key="1">
    <source>
        <dbReference type="EMBL" id="MEQ2262712.1"/>
    </source>
</evidence>
<name>A0ABV0VZM4_9TELE</name>
<keyword evidence="2" id="KW-1185">Reference proteome</keyword>
<evidence type="ECO:0000313" key="2">
    <source>
        <dbReference type="Proteomes" id="UP001444071"/>
    </source>
</evidence>